<protein>
    <submittedName>
        <fullName evidence="1">Uncharacterized protein</fullName>
    </submittedName>
</protein>
<dbReference type="EMBL" id="JAZDUA010000002">
    <property type="protein sequence ID" value="KAK7874501.1"/>
    <property type="molecule type" value="Genomic_DNA"/>
</dbReference>
<reference evidence="1 2" key="1">
    <citation type="submission" date="2024-03" db="EMBL/GenBank/DDBJ databases">
        <title>The genome assembly and annotation of the cricket Gryllus longicercus Weissman &amp; Gray.</title>
        <authorList>
            <person name="Szrajer S."/>
            <person name="Gray D."/>
            <person name="Ylla G."/>
        </authorList>
    </citation>
    <scope>NUCLEOTIDE SEQUENCE [LARGE SCALE GENOMIC DNA]</scope>
    <source>
        <strain evidence="1">DAG 2021-001</strain>
        <tissue evidence="1">Whole body minus gut</tissue>
    </source>
</reference>
<gene>
    <name evidence="1" type="ORF">R5R35_001585</name>
</gene>
<keyword evidence="2" id="KW-1185">Reference proteome</keyword>
<dbReference type="Proteomes" id="UP001378592">
    <property type="component" value="Unassembled WGS sequence"/>
</dbReference>
<organism evidence="1 2">
    <name type="scientific">Gryllus longicercus</name>
    <dbReference type="NCBI Taxonomy" id="2509291"/>
    <lineage>
        <taxon>Eukaryota</taxon>
        <taxon>Metazoa</taxon>
        <taxon>Ecdysozoa</taxon>
        <taxon>Arthropoda</taxon>
        <taxon>Hexapoda</taxon>
        <taxon>Insecta</taxon>
        <taxon>Pterygota</taxon>
        <taxon>Neoptera</taxon>
        <taxon>Polyneoptera</taxon>
        <taxon>Orthoptera</taxon>
        <taxon>Ensifera</taxon>
        <taxon>Gryllidea</taxon>
        <taxon>Grylloidea</taxon>
        <taxon>Gryllidae</taxon>
        <taxon>Gryllinae</taxon>
        <taxon>Gryllus</taxon>
    </lineage>
</organism>
<name>A0AAN9ZGV0_9ORTH</name>
<accession>A0AAN9ZGV0</accession>
<proteinExistence type="predicted"/>
<evidence type="ECO:0000313" key="1">
    <source>
        <dbReference type="EMBL" id="KAK7874501.1"/>
    </source>
</evidence>
<evidence type="ECO:0000313" key="2">
    <source>
        <dbReference type="Proteomes" id="UP001378592"/>
    </source>
</evidence>
<sequence>MKRDKWYPTKYSCICSMPFEEKSMYFVNERRRLFANALATIFDFSSHLQKRQSSRPSPKKRRFDEAFSPVTVESANDNSGVYCLHCKYAFAVNL</sequence>
<comment type="caution">
    <text evidence="1">The sequence shown here is derived from an EMBL/GenBank/DDBJ whole genome shotgun (WGS) entry which is preliminary data.</text>
</comment>
<dbReference type="AlphaFoldDB" id="A0AAN9ZGV0"/>